<dbReference type="AlphaFoldDB" id="A0ABD5SHX0"/>
<feature type="region of interest" description="Disordered" evidence="1">
    <location>
        <begin position="400"/>
        <end position="504"/>
    </location>
</feature>
<dbReference type="Proteomes" id="UP001596383">
    <property type="component" value="Unassembled WGS sequence"/>
</dbReference>
<dbReference type="InterPro" id="IPR011047">
    <property type="entry name" value="Quinoprotein_ADH-like_sf"/>
</dbReference>
<protein>
    <submittedName>
        <fullName evidence="3">PQQ-binding-like beta-propeller repeat protein</fullName>
    </submittedName>
</protein>
<dbReference type="PANTHER" id="PTHR34512">
    <property type="entry name" value="CELL SURFACE PROTEIN"/>
    <property type="match status" value="1"/>
</dbReference>
<proteinExistence type="predicted"/>
<dbReference type="PANTHER" id="PTHR34512:SF30">
    <property type="entry name" value="OUTER MEMBRANE PROTEIN ASSEMBLY FACTOR BAMB"/>
    <property type="match status" value="1"/>
</dbReference>
<dbReference type="Gene3D" id="2.130.10.10">
    <property type="entry name" value="YVTN repeat-like/Quinoprotein amine dehydrogenase"/>
    <property type="match status" value="2"/>
</dbReference>
<evidence type="ECO:0000259" key="2">
    <source>
        <dbReference type="Pfam" id="PF13360"/>
    </source>
</evidence>
<dbReference type="SUPFAM" id="SSF50998">
    <property type="entry name" value="Quinoprotein alcohol dehydrogenase-like"/>
    <property type="match status" value="1"/>
</dbReference>
<accession>A0ABD5SHX0</accession>
<feature type="domain" description="Pyrrolo-quinoline quinone repeat" evidence="2">
    <location>
        <begin position="135"/>
        <end position="295"/>
    </location>
</feature>
<dbReference type="InterPro" id="IPR015943">
    <property type="entry name" value="WD40/YVTN_repeat-like_dom_sf"/>
</dbReference>
<dbReference type="EMBL" id="JBHSWV010000108">
    <property type="protein sequence ID" value="MFC6764910.1"/>
    <property type="molecule type" value="Genomic_DNA"/>
</dbReference>
<evidence type="ECO:0000313" key="3">
    <source>
        <dbReference type="EMBL" id="MFC6764910.1"/>
    </source>
</evidence>
<feature type="compositionally biased region" description="Acidic residues" evidence="1">
    <location>
        <begin position="402"/>
        <end position="441"/>
    </location>
</feature>
<comment type="caution">
    <text evidence="3">The sequence shown here is derived from an EMBL/GenBank/DDBJ whole genome shotgun (WGS) entry which is preliminary data.</text>
</comment>
<feature type="domain" description="Pyrrolo-quinoline quinone repeat" evidence="2">
    <location>
        <begin position="78"/>
        <end position="133"/>
    </location>
</feature>
<sequence>MTAWNRRSVLAAGAAFTMSGIASTVTGSEGVDAAELPDPGIDPNPGMDEDWASFAGDAGHARYIADGHEFDGKALEAAWSVDHDGAVAVADDVVYTTTADGVVALDAADGSVIWENIDVDADAPAVAGETVYLDGGEIVALNRENGSVRWKSELGPEEWTGSHTVAYDGVFVVVDSTLYALEADDGSVRWRKESAVVESSDGDKHESGFITGAAAANGVVYAGTETGTFAFDPATGEAVWRDKTWSTSITGQSIYATETAVLLERSGPELALYDAQTGERVGLPPVRSGPTLSNESVIGGDDTGYGSHSIHGDEYDWTIDVTYTYGQAVISGETVYVYFRVDGHNYGDRDYDQKLVALDKRDGSEKWTLSKDDAPVGRIRAISGETIYVDHDGELVVLREQTDEEEGDGADDDAGDNTGEGDNEQGGSEDEDQQQDGEDDSDTGKDNSDDGGSSGDDGESVDTDDGDVGNGNAGNEDARNETDTENNSDADIVPGFTAGGGLLGGALGLEWLRRKAGVDESTSVNESSE</sequence>
<evidence type="ECO:0000313" key="4">
    <source>
        <dbReference type="Proteomes" id="UP001596383"/>
    </source>
</evidence>
<dbReference type="RefSeq" id="WP_273737962.1">
    <property type="nucleotide sequence ID" value="NZ_JAQIVI010000108.1"/>
</dbReference>
<dbReference type="Pfam" id="PF13360">
    <property type="entry name" value="PQQ_2"/>
    <property type="match status" value="2"/>
</dbReference>
<organism evidence="3 4">
    <name type="scientific">Natrinema soli</name>
    <dbReference type="NCBI Taxonomy" id="1930624"/>
    <lineage>
        <taxon>Archaea</taxon>
        <taxon>Methanobacteriati</taxon>
        <taxon>Methanobacteriota</taxon>
        <taxon>Stenosarchaea group</taxon>
        <taxon>Halobacteria</taxon>
        <taxon>Halobacteriales</taxon>
        <taxon>Natrialbaceae</taxon>
        <taxon>Natrinema</taxon>
    </lineage>
</organism>
<keyword evidence="4" id="KW-1185">Reference proteome</keyword>
<gene>
    <name evidence="3" type="ORF">ACFQE6_07775</name>
</gene>
<dbReference type="SMART" id="SM00564">
    <property type="entry name" value="PQQ"/>
    <property type="match status" value="5"/>
</dbReference>
<reference evidence="3 4" key="1">
    <citation type="journal article" date="2019" name="Int. J. Syst. Evol. Microbiol.">
        <title>The Global Catalogue of Microorganisms (GCM) 10K type strain sequencing project: providing services to taxonomists for standard genome sequencing and annotation.</title>
        <authorList>
            <consortium name="The Broad Institute Genomics Platform"/>
            <consortium name="The Broad Institute Genome Sequencing Center for Infectious Disease"/>
            <person name="Wu L."/>
            <person name="Ma J."/>
        </authorList>
    </citation>
    <scope>NUCLEOTIDE SEQUENCE [LARGE SCALE GENOMIC DNA]</scope>
    <source>
        <strain evidence="3 4">LMG 29247</strain>
    </source>
</reference>
<name>A0ABD5SHX0_9EURY</name>
<feature type="compositionally biased region" description="Acidic residues" evidence="1">
    <location>
        <begin position="456"/>
        <end position="467"/>
    </location>
</feature>
<dbReference type="InterPro" id="IPR018391">
    <property type="entry name" value="PQQ_b-propeller_rpt"/>
</dbReference>
<evidence type="ECO:0000256" key="1">
    <source>
        <dbReference type="SAM" id="MobiDB-lite"/>
    </source>
</evidence>
<dbReference type="InterPro" id="IPR002372">
    <property type="entry name" value="PQQ_rpt_dom"/>
</dbReference>